<dbReference type="Gene3D" id="3.40.50.300">
    <property type="entry name" value="P-loop containing nucleotide triphosphate hydrolases"/>
    <property type="match status" value="1"/>
</dbReference>
<evidence type="ECO:0000256" key="2">
    <source>
        <dbReference type="ARBA" id="ARBA00006270"/>
    </source>
</evidence>
<gene>
    <name evidence="8" type="primary">RAB11E</name>
</gene>
<dbReference type="PANTHER" id="PTHR47979">
    <property type="entry name" value="DRAB11-RELATED"/>
    <property type="match status" value="1"/>
</dbReference>
<keyword evidence="7" id="KW-0636">Prenylation</keyword>
<dbReference type="PROSITE" id="PS51421">
    <property type="entry name" value="RAS"/>
    <property type="match status" value="1"/>
</dbReference>
<evidence type="ECO:0000313" key="8">
    <source>
        <dbReference type="EMBL" id="BAJ21285.1"/>
    </source>
</evidence>
<dbReference type="Pfam" id="PF00071">
    <property type="entry name" value="Ras"/>
    <property type="match status" value="1"/>
</dbReference>
<proteinExistence type="evidence at transcript level"/>
<dbReference type="GO" id="GO:0016020">
    <property type="term" value="C:membrane"/>
    <property type="evidence" value="ECO:0007669"/>
    <property type="project" value="UniProtKB-SubCell"/>
</dbReference>
<dbReference type="InterPro" id="IPR050209">
    <property type="entry name" value="Rab_GTPases_membrane_traffic"/>
</dbReference>
<keyword evidence="6" id="KW-0449">Lipoprotein</keyword>
<dbReference type="InterPro" id="IPR001806">
    <property type="entry name" value="Small_GTPase"/>
</dbReference>
<name>E1CAZ5_TETTH</name>
<comment type="subcellular location">
    <subcellularLocation>
        <location evidence="1">Membrane</location>
        <topology evidence="1">Lipid-anchor</topology>
    </subcellularLocation>
</comment>
<sequence length="206" mass="23409">MEKDTIATYKIVLVGDTSVGKTHLLKRYSKNELPKNSAPTIGVEFGTKEVTLKDGTKVKAQIWDTAGQERYRGILSLHFRRAVGALLVYDITKEKTYNSIMKWMEDLKYLADPDIVIMLVGNKLDLVTKTQENRKVSIAEAQQFALDNKLIFKETSAVLGTNIKEVFEQLLQEIYNQKKKNPQPQIPNNNIKDLTSTQRQNDDCAC</sequence>
<keyword evidence="4" id="KW-0342">GTP-binding</keyword>
<dbReference type="SMART" id="SM00174">
    <property type="entry name" value="RHO"/>
    <property type="match status" value="1"/>
</dbReference>
<dbReference type="NCBIfam" id="TIGR00231">
    <property type="entry name" value="small_GTP"/>
    <property type="match status" value="1"/>
</dbReference>
<dbReference type="SMART" id="SM00176">
    <property type="entry name" value="RAN"/>
    <property type="match status" value="1"/>
</dbReference>
<reference evidence="8" key="1">
    <citation type="journal article" date="2010" name="J. Eukaryot. Microbiol.">
        <title>Marked amplification and diversification of products of ras genes from rat brain, Rab GTPases, in the ciliates Tetrahymena thermophila and Paramecium tetraurelia.</title>
        <authorList>
            <person name="Saito-Nakano Y."/>
            <person name="Nakahara T."/>
            <person name="Nakano K."/>
            <person name="Nozaki T."/>
            <person name="Numata O."/>
        </authorList>
    </citation>
    <scope>NUCLEOTIDE SEQUENCE</scope>
</reference>
<evidence type="ECO:0000256" key="4">
    <source>
        <dbReference type="ARBA" id="ARBA00023134"/>
    </source>
</evidence>
<evidence type="ECO:0000256" key="3">
    <source>
        <dbReference type="ARBA" id="ARBA00022741"/>
    </source>
</evidence>
<dbReference type="OMA" id="EIYNNRM"/>
<protein>
    <submittedName>
        <fullName evidence="8">Rab-family small GTPase Rab11E</fullName>
    </submittedName>
</protein>
<accession>E1CAZ5</accession>
<evidence type="ECO:0000256" key="1">
    <source>
        <dbReference type="ARBA" id="ARBA00004635"/>
    </source>
</evidence>
<evidence type="ECO:0000256" key="7">
    <source>
        <dbReference type="ARBA" id="ARBA00023289"/>
    </source>
</evidence>
<dbReference type="PROSITE" id="PS51419">
    <property type="entry name" value="RAB"/>
    <property type="match status" value="1"/>
</dbReference>
<comment type="similarity">
    <text evidence="2">Belongs to the small GTPase superfamily. Rab family.</text>
</comment>
<dbReference type="SMART" id="SM00173">
    <property type="entry name" value="RAS"/>
    <property type="match status" value="1"/>
</dbReference>
<dbReference type="AlphaFoldDB" id="E1CAZ5"/>
<dbReference type="InterPro" id="IPR005225">
    <property type="entry name" value="Small_GTP-bd"/>
</dbReference>
<dbReference type="PRINTS" id="PR00449">
    <property type="entry name" value="RASTRNSFRMNG"/>
</dbReference>
<dbReference type="SMART" id="SM00175">
    <property type="entry name" value="RAB"/>
    <property type="match status" value="1"/>
</dbReference>
<dbReference type="FunFam" id="3.40.50.300:FF:000274">
    <property type="entry name" value="ras-related protein RABA5a"/>
    <property type="match status" value="1"/>
</dbReference>
<dbReference type="EMBL" id="AB365905">
    <property type="protein sequence ID" value="BAJ21285.1"/>
    <property type="molecule type" value="mRNA"/>
</dbReference>
<dbReference type="GO" id="GO:0003924">
    <property type="term" value="F:GTPase activity"/>
    <property type="evidence" value="ECO:0007669"/>
    <property type="project" value="InterPro"/>
</dbReference>
<keyword evidence="5" id="KW-0472">Membrane</keyword>
<dbReference type="PROSITE" id="PS51420">
    <property type="entry name" value="RHO"/>
    <property type="match status" value="1"/>
</dbReference>
<organism evidence="8">
    <name type="scientific">Tetrahymena thermophila</name>
    <dbReference type="NCBI Taxonomy" id="5911"/>
    <lineage>
        <taxon>Eukaryota</taxon>
        <taxon>Sar</taxon>
        <taxon>Alveolata</taxon>
        <taxon>Ciliophora</taxon>
        <taxon>Intramacronucleata</taxon>
        <taxon>Oligohymenophorea</taxon>
        <taxon>Hymenostomatida</taxon>
        <taxon>Tetrahymenina</taxon>
        <taxon>Tetrahymenidae</taxon>
        <taxon>Tetrahymena</taxon>
    </lineage>
</organism>
<keyword evidence="3" id="KW-0547">Nucleotide-binding</keyword>
<evidence type="ECO:0000256" key="6">
    <source>
        <dbReference type="ARBA" id="ARBA00023288"/>
    </source>
</evidence>
<evidence type="ECO:0000256" key="5">
    <source>
        <dbReference type="ARBA" id="ARBA00023136"/>
    </source>
</evidence>
<dbReference type="SUPFAM" id="SSF52540">
    <property type="entry name" value="P-loop containing nucleoside triphosphate hydrolases"/>
    <property type="match status" value="1"/>
</dbReference>
<dbReference type="PROSITE" id="PS51417">
    <property type="entry name" value="ARF"/>
    <property type="match status" value="1"/>
</dbReference>
<dbReference type="InterPro" id="IPR027417">
    <property type="entry name" value="P-loop_NTPase"/>
</dbReference>
<dbReference type="GO" id="GO:0005525">
    <property type="term" value="F:GTP binding"/>
    <property type="evidence" value="ECO:0007669"/>
    <property type="project" value="UniProtKB-KW"/>
</dbReference>